<reference evidence="3" key="1">
    <citation type="journal article" date="2019" name="Int. J. Syst. Evol. Microbiol.">
        <title>The Global Catalogue of Microorganisms (GCM) 10K type strain sequencing project: providing services to taxonomists for standard genome sequencing and annotation.</title>
        <authorList>
            <consortium name="The Broad Institute Genomics Platform"/>
            <consortium name="The Broad Institute Genome Sequencing Center for Infectious Disease"/>
            <person name="Wu L."/>
            <person name="Ma J."/>
        </authorList>
    </citation>
    <scope>NUCLEOTIDE SEQUENCE [LARGE SCALE GENOMIC DNA]</scope>
    <source>
        <strain evidence="3">CCM 8875</strain>
    </source>
</reference>
<dbReference type="GO" id="GO:0016757">
    <property type="term" value="F:glycosyltransferase activity"/>
    <property type="evidence" value="ECO:0007669"/>
    <property type="project" value="UniProtKB-KW"/>
</dbReference>
<dbReference type="Pfam" id="PF13439">
    <property type="entry name" value="Glyco_transf_4"/>
    <property type="match status" value="1"/>
</dbReference>
<comment type="caution">
    <text evidence="2">The sequence shown here is derived from an EMBL/GenBank/DDBJ whole genome shotgun (WGS) entry which is preliminary data.</text>
</comment>
<dbReference type="Gene3D" id="3.40.50.2000">
    <property type="entry name" value="Glycogen Phosphorylase B"/>
    <property type="match status" value="2"/>
</dbReference>
<dbReference type="InterPro" id="IPR050194">
    <property type="entry name" value="Glycosyltransferase_grp1"/>
</dbReference>
<dbReference type="RefSeq" id="WP_379106624.1">
    <property type="nucleotide sequence ID" value="NZ_JBHTOQ010000018.1"/>
</dbReference>
<name>A0ABW4DU04_9RHOB</name>
<dbReference type="SUPFAM" id="SSF53756">
    <property type="entry name" value="UDP-Glycosyltransferase/glycogen phosphorylase"/>
    <property type="match status" value="1"/>
</dbReference>
<keyword evidence="2" id="KW-0808">Transferase</keyword>
<dbReference type="Proteomes" id="UP001597302">
    <property type="component" value="Unassembled WGS sequence"/>
</dbReference>
<accession>A0ABW4DU04</accession>
<dbReference type="InterPro" id="IPR028098">
    <property type="entry name" value="Glyco_trans_4-like_N"/>
</dbReference>
<dbReference type="CDD" id="cd03801">
    <property type="entry name" value="GT4_PimA-like"/>
    <property type="match status" value="1"/>
</dbReference>
<sequence length="430" mass="46142">MLRVVAPVPMTQAPATAPAVAAHPATDAGPLHIGYVVNTYPRPSQTFIRREVQALEAQGITITRFAMRRDAQAVTSDEDRAEQGQTRYILDSGALRLAGALAGVMLRHPRALRAAWRAGGRGGPGRLRQMIYLAEAGLLVRQCRDRGVTHLHAHFGTNSTDVVRYAQLLGGPGYSFTTHGPEEFDAPQALSLGDKIGGARFVVAVSAFGRSQLARWAPFDRWNRLRVVHCGIDPARFPDPLPLPPGPDATHPLRLVCVGRFAEQKGQMLLIEAMARTTAPVHLTLVGDGPLASALWEAVARHGLADRVALPGWKDEAGVREALAQAHAMILPSFAEGLPVALMEAMAAARPAITTMIAGIPELMVDGQTGWLVPAGDADALARALEQAATTPPDRLRRMGLAARDRALSRHDIHAEAAKLAALFRAHQQD</sequence>
<dbReference type="PANTHER" id="PTHR45947">
    <property type="entry name" value="SULFOQUINOVOSYL TRANSFERASE SQD2"/>
    <property type="match status" value="1"/>
</dbReference>
<dbReference type="EC" id="2.4.-.-" evidence="2"/>
<evidence type="ECO:0000313" key="2">
    <source>
        <dbReference type="EMBL" id="MFD1481252.1"/>
    </source>
</evidence>
<organism evidence="2 3">
    <name type="scientific">Paracoccus nototheniae</name>
    <dbReference type="NCBI Taxonomy" id="2489002"/>
    <lineage>
        <taxon>Bacteria</taxon>
        <taxon>Pseudomonadati</taxon>
        <taxon>Pseudomonadota</taxon>
        <taxon>Alphaproteobacteria</taxon>
        <taxon>Rhodobacterales</taxon>
        <taxon>Paracoccaceae</taxon>
        <taxon>Paracoccus</taxon>
    </lineage>
</organism>
<gene>
    <name evidence="2" type="ORF">ACFQ5P_08090</name>
</gene>
<protein>
    <submittedName>
        <fullName evidence="2">Glycosyltransferase family 4 protein</fullName>
        <ecNumber evidence="2">2.4.-.-</ecNumber>
    </submittedName>
</protein>
<dbReference type="Pfam" id="PF13692">
    <property type="entry name" value="Glyco_trans_1_4"/>
    <property type="match status" value="1"/>
</dbReference>
<feature type="domain" description="Glycosyltransferase subfamily 4-like N-terminal" evidence="1">
    <location>
        <begin position="116"/>
        <end position="236"/>
    </location>
</feature>
<evidence type="ECO:0000259" key="1">
    <source>
        <dbReference type="Pfam" id="PF13439"/>
    </source>
</evidence>
<keyword evidence="2" id="KW-0328">Glycosyltransferase</keyword>
<dbReference type="EMBL" id="JBHTOQ010000018">
    <property type="protein sequence ID" value="MFD1481252.1"/>
    <property type="molecule type" value="Genomic_DNA"/>
</dbReference>
<proteinExistence type="predicted"/>
<dbReference type="PANTHER" id="PTHR45947:SF15">
    <property type="entry name" value="TEICHURONIC ACID BIOSYNTHESIS GLYCOSYLTRANSFERASE TUAC-RELATED"/>
    <property type="match status" value="1"/>
</dbReference>
<keyword evidence="3" id="KW-1185">Reference proteome</keyword>
<evidence type="ECO:0000313" key="3">
    <source>
        <dbReference type="Proteomes" id="UP001597302"/>
    </source>
</evidence>